<feature type="domain" description="Integrase catalytic" evidence="4">
    <location>
        <begin position="394"/>
        <end position="579"/>
    </location>
</feature>
<dbReference type="SUPFAM" id="SSF56672">
    <property type="entry name" value="DNA/RNA polymerases"/>
    <property type="match status" value="1"/>
</dbReference>
<dbReference type="InterPro" id="IPR041577">
    <property type="entry name" value="RT_RNaseH_2"/>
</dbReference>
<dbReference type="GO" id="GO:0003676">
    <property type="term" value="F:nucleic acid binding"/>
    <property type="evidence" value="ECO:0007669"/>
    <property type="project" value="InterPro"/>
</dbReference>
<dbReference type="InterPro" id="IPR043502">
    <property type="entry name" value="DNA/RNA_pol_sf"/>
</dbReference>
<accession>A0A6L2KBW8</accession>
<protein>
    <submittedName>
        <fullName evidence="5">Putative reverse transcriptase domain-containing protein</fullName>
    </submittedName>
</protein>
<dbReference type="GO" id="GO:0015074">
    <property type="term" value="P:DNA integration"/>
    <property type="evidence" value="ECO:0007669"/>
    <property type="project" value="InterPro"/>
</dbReference>
<keyword evidence="5" id="KW-0695">RNA-directed DNA polymerase</keyword>
<keyword evidence="1" id="KW-0511">Multifunctional enzyme</keyword>
<keyword evidence="5" id="KW-0548">Nucleotidyltransferase</keyword>
<evidence type="ECO:0000259" key="3">
    <source>
        <dbReference type="PROSITE" id="PS50158"/>
    </source>
</evidence>
<dbReference type="InterPro" id="IPR056924">
    <property type="entry name" value="SH3_Tf2-1"/>
</dbReference>
<dbReference type="InterPro" id="IPR043128">
    <property type="entry name" value="Rev_trsase/Diguanyl_cyclase"/>
</dbReference>
<keyword evidence="2" id="KW-0863">Zinc-finger</keyword>
<dbReference type="GO" id="GO:0003964">
    <property type="term" value="F:RNA-directed DNA polymerase activity"/>
    <property type="evidence" value="ECO:0007669"/>
    <property type="project" value="UniProtKB-KW"/>
</dbReference>
<dbReference type="SUPFAM" id="SSF53098">
    <property type="entry name" value="Ribonuclease H-like"/>
    <property type="match status" value="1"/>
</dbReference>
<keyword evidence="5" id="KW-0808">Transferase</keyword>
<comment type="caution">
    <text evidence="5">The sequence shown here is derived from an EMBL/GenBank/DDBJ whole genome shotgun (WGS) entry which is preliminary data.</text>
</comment>
<evidence type="ECO:0000256" key="2">
    <source>
        <dbReference type="PROSITE-ProRule" id="PRU00047"/>
    </source>
</evidence>
<dbReference type="EMBL" id="BKCJ010002001">
    <property type="protein sequence ID" value="GEU45555.1"/>
    <property type="molecule type" value="Genomic_DNA"/>
</dbReference>
<dbReference type="Gene3D" id="3.30.70.270">
    <property type="match status" value="1"/>
</dbReference>
<name>A0A6L2KBW8_TANCI</name>
<keyword evidence="2" id="KW-0479">Metal-binding</keyword>
<evidence type="ECO:0000256" key="1">
    <source>
        <dbReference type="ARBA" id="ARBA00023268"/>
    </source>
</evidence>
<dbReference type="FunFam" id="3.30.70.270:FF:000026">
    <property type="entry name" value="Transposon Ty3-G Gag-Pol polyprotein"/>
    <property type="match status" value="1"/>
</dbReference>
<dbReference type="InterPro" id="IPR005162">
    <property type="entry name" value="Retrotrans_gag_dom"/>
</dbReference>
<keyword evidence="2" id="KW-0862">Zinc</keyword>
<gene>
    <name evidence="5" type="ORF">Tci_017533</name>
</gene>
<reference evidence="5" key="1">
    <citation type="journal article" date="2019" name="Sci. Rep.">
        <title>Draft genome of Tanacetum cinerariifolium, the natural source of mosquito coil.</title>
        <authorList>
            <person name="Yamashiro T."/>
            <person name="Shiraishi A."/>
            <person name="Satake H."/>
            <person name="Nakayama K."/>
        </authorList>
    </citation>
    <scope>NUCLEOTIDE SEQUENCE</scope>
</reference>
<organism evidence="5">
    <name type="scientific">Tanacetum cinerariifolium</name>
    <name type="common">Dalmatian daisy</name>
    <name type="synonym">Chrysanthemum cinerariifolium</name>
    <dbReference type="NCBI Taxonomy" id="118510"/>
    <lineage>
        <taxon>Eukaryota</taxon>
        <taxon>Viridiplantae</taxon>
        <taxon>Streptophyta</taxon>
        <taxon>Embryophyta</taxon>
        <taxon>Tracheophyta</taxon>
        <taxon>Spermatophyta</taxon>
        <taxon>Magnoliopsida</taxon>
        <taxon>eudicotyledons</taxon>
        <taxon>Gunneridae</taxon>
        <taxon>Pentapetalae</taxon>
        <taxon>asterids</taxon>
        <taxon>campanulids</taxon>
        <taxon>Asterales</taxon>
        <taxon>Asteraceae</taxon>
        <taxon>Asteroideae</taxon>
        <taxon>Anthemideae</taxon>
        <taxon>Anthemidinae</taxon>
        <taxon>Tanacetum</taxon>
    </lineage>
</organism>
<dbReference type="PANTHER" id="PTHR37984:SF5">
    <property type="entry name" value="PROTEIN NYNRIN-LIKE"/>
    <property type="match status" value="1"/>
</dbReference>
<dbReference type="InterPro" id="IPR036397">
    <property type="entry name" value="RNaseH_sf"/>
</dbReference>
<dbReference type="PANTHER" id="PTHR37984">
    <property type="entry name" value="PROTEIN CBG26694"/>
    <property type="match status" value="1"/>
</dbReference>
<sequence length="744" mass="85018">MPPKRSSTSKASTMSQAAIRKLVADKGVVGLICWFERTESVFSRSICTEENKVAFATGTLTNDALSWWNAYAQPTGIEQANTITWSELKRLLTNKYCPQTKIKKMEDEFYNLSIKGNNLKTYVRRFQELAVLCPNMVPNNKKLMEVFIGRLPRSIEGNVTASKPQTLEEDINIAQRNKGPATGSNLQPIFVICHACGEKGHYRSQCSKTNINANERTYLLRDKNAHQDPNVIKDEKQLENIPVVREFPDVLPEELPGLPPVRQVEFQIDLIPGAAPVARAPYRLAPSKMQEKDKLYAKFSKCDFWIRTVQFLSHLIDSQGLHVDPAKIEAVKNWASPTTPTEIRQFLGLAGYYRRFIKDISKIAKSLTILTQNNKKFVWGEDQEMAFQTLKQKLCEAPILALPEGSDDFVVYCDASIQDALSRKKIIKSRQVKPLHVRSLIITIHSNLPSQFLEAQTEALKEENMQAENLRGMEKAFEIRTDGTRCIKNRNRNSHFTSRLWQSLQNALGTQLDMSTTYHPDTDGQSERTIQTLEDMLRACAIDFGKGWEKYLPLVEYSYNDSYHASTKAAPFEALYSRKCRSPVCWAKVGDTQLTGPEAEDRVMLKISPRKGIIHFGKRGKLNPRYIGPFKILNRIGLVAYKLELPKELSNVHNTFHVSNINKCLSDESLIIPIKELKLDDKLNFVEEPIEIMDREIKQLRQSRIPIIKVRWNSKRGPEYTWEREDEIHAKYPHLFPNISLSSS</sequence>
<dbReference type="InterPro" id="IPR050951">
    <property type="entry name" value="Retrovirus_Pol_polyprotein"/>
</dbReference>
<dbReference type="PROSITE" id="PS50994">
    <property type="entry name" value="INTEGRASE"/>
    <property type="match status" value="1"/>
</dbReference>
<dbReference type="GO" id="GO:0008270">
    <property type="term" value="F:zinc ion binding"/>
    <property type="evidence" value="ECO:0007669"/>
    <property type="project" value="UniProtKB-KW"/>
</dbReference>
<dbReference type="InterPro" id="IPR001584">
    <property type="entry name" value="Integrase_cat-core"/>
</dbReference>
<dbReference type="AlphaFoldDB" id="A0A6L2KBW8"/>
<proteinExistence type="predicted"/>
<evidence type="ECO:0000313" key="5">
    <source>
        <dbReference type="EMBL" id="GEU45555.1"/>
    </source>
</evidence>
<dbReference type="InterPro" id="IPR012337">
    <property type="entry name" value="RNaseH-like_sf"/>
</dbReference>
<dbReference type="Pfam" id="PF03732">
    <property type="entry name" value="Retrotrans_gag"/>
    <property type="match status" value="1"/>
</dbReference>
<evidence type="ECO:0000259" key="4">
    <source>
        <dbReference type="PROSITE" id="PS50994"/>
    </source>
</evidence>
<dbReference type="InterPro" id="IPR001878">
    <property type="entry name" value="Znf_CCHC"/>
</dbReference>
<feature type="domain" description="CCHC-type" evidence="3">
    <location>
        <begin position="193"/>
        <end position="208"/>
    </location>
</feature>
<dbReference type="PROSITE" id="PS50158">
    <property type="entry name" value="ZF_CCHC"/>
    <property type="match status" value="1"/>
</dbReference>
<dbReference type="Pfam" id="PF17919">
    <property type="entry name" value="RT_RNaseH_2"/>
    <property type="match status" value="1"/>
</dbReference>
<dbReference type="Pfam" id="PF24626">
    <property type="entry name" value="SH3_Tf2-1"/>
    <property type="match status" value="1"/>
</dbReference>
<dbReference type="Gene3D" id="3.30.420.10">
    <property type="entry name" value="Ribonuclease H-like superfamily/Ribonuclease H"/>
    <property type="match status" value="1"/>
</dbReference>